<evidence type="ECO:0000313" key="1">
    <source>
        <dbReference type="EMBL" id="KHN47626.1"/>
    </source>
</evidence>
<proteinExistence type="predicted"/>
<dbReference type="PANTHER" id="PTHR36617">
    <property type="entry name" value="PROTEIN, PUTATIVE-RELATED"/>
    <property type="match status" value="1"/>
</dbReference>
<feature type="non-terminal residue" evidence="1">
    <location>
        <position position="1"/>
    </location>
</feature>
<accession>A0A0B2SLR6</accession>
<dbReference type="EMBL" id="KN640430">
    <property type="protein sequence ID" value="KHN47626.1"/>
    <property type="molecule type" value="Genomic_DNA"/>
</dbReference>
<name>A0A0B2SLR6_GLYSO</name>
<gene>
    <name evidence="1" type="ORF">glysoja_036478</name>
</gene>
<feature type="non-terminal residue" evidence="1">
    <location>
        <position position="120"/>
    </location>
</feature>
<dbReference type="AlphaFoldDB" id="A0A0B2SLR6"/>
<dbReference type="Proteomes" id="UP000053555">
    <property type="component" value="Unassembled WGS sequence"/>
</dbReference>
<sequence>IVWKVGNGEKIKFWEDRWLDGDITLLAKYPRLYLISCQQNQTIQEMRAQEANRWEWKFNWRRHLLESELHMADCFLNDVHGTIIQPHKRDSWSWKPDPSGQFSVRSAYHVLSEEEIEGDN</sequence>
<organism evidence="1">
    <name type="scientific">Glycine soja</name>
    <name type="common">Wild soybean</name>
    <dbReference type="NCBI Taxonomy" id="3848"/>
    <lineage>
        <taxon>Eukaryota</taxon>
        <taxon>Viridiplantae</taxon>
        <taxon>Streptophyta</taxon>
        <taxon>Embryophyta</taxon>
        <taxon>Tracheophyta</taxon>
        <taxon>Spermatophyta</taxon>
        <taxon>Magnoliopsida</taxon>
        <taxon>eudicotyledons</taxon>
        <taxon>Gunneridae</taxon>
        <taxon>Pentapetalae</taxon>
        <taxon>rosids</taxon>
        <taxon>fabids</taxon>
        <taxon>Fabales</taxon>
        <taxon>Fabaceae</taxon>
        <taxon>Papilionoideae</taxon>
        <taxon>50 kb inversion clade</taxon>
        <taxon>NPAAA clade</taxon>
        <taxon>indigoferoid/millettioid clade</taxon>
        <taxon>Phaseoleae</taxon>
        <taxon>Glycine</taxon>
        <taxon>Glycine subgen. Soja</taxon>
    </lineage>
</organism>
<dbReference type="PANTHER" id="PTHR36617:SF11">
    <property type="entry name" value="PROTEIN, PUTATIVE-RELATED"/>
    <property type="match status" value="1"/>
</dbReference>
<protein>
    <submittedName>
        <fullName evidence="1">Uncharacterized protein</fullName>
    </submittedName>
</protein>
<reference evidence="1" key="1">
    <citation type="submission" date="2014-07" db="EMBL/GenBank/DDBJ databases">
        <title>Identification of a novel salt tolerance gene in wild soybean by whole-genome sequencing.</title>
        <authorList>
            <person name="Lam H.-M."/>
            <person name="Qi X."/>
            <person name="Li M.-W."/>
            <person name="Liu X."/>
            <person name="Xie M."/>
            <person name="Ni M."/>
            <person name="Xu X."/>
        </authorList>
    </citation>
    <scope>NUCLEOTIDE SEQUENCE [LARGE SCALE GENOMIC DNA]</scope>
    <source>
        <tissue evidence="1">Root</tissue>
    </source>
</reference>